<evidence type="ECO:0000313" key="2">
    <source>
        <dbReference type="Proteomes" id="UP000028073"/>
    </source>
</evidence>
<proteinExistence type="predicted"/>
<comment type="caution">
    <text evidence="1">The sequence shown here is derived from an EMBL/GenBank/DDBJ whole genome shotgun (WGS) entry which is preliminary data.</text>
</comment>
<gene>
    <name evidence="1" type="ORF">GZ78_08060</name>
</gene>
<dbReference type="AlphaFoldDB" id="A0A081NMX9"/>
<dbReference type="Proteomes" id="UP000028073">
    <property type="component" value="Unassembled WGS sequence"/>
</dbReference>
<reference evidence="1 2" key="1">
    <citation type="submission" date="2014-06" db="EMBL/GenBank/DDBJ databases">
        <title>Whole Genome Sequences of Three Symbiotic Endozoicomonas Bacteria.</title>
        <authorList>
            <person name="Neave M.J."/>
            <person name="Apprill A."/>
            <person name="Voolstra C.R."/>
        </authorList>
    </citation>
    <scope>NUCLEOTIDE SEQUENCE [LARGE SCALE GENOMIC DNA]</scope>
    <source>
        <strain evidence="1 2">DSM 25634</strain>
    </source>
</reference>
<evidence type="ECO:0000313" key="1">
    <source>
        <dbReference type="EMBL" id="KEQ19802.1"/>
    </source>
</evidence>
<keyword evidence="2" id="KW-1185">Reference proteome</keyword>
<organism evidence="1 2">
    <name type="scientific">Endozoicomonas numazuensis</name>
    <dbReference type="NCBI Taxonomy" id="1137799"/>
    <lineage>
        <taxon>Bacteria</taxon>
        <taxon>Pseudomonadati</taxon>
        <taxon>Pseudomonadota</taxon>
        <taxon>Gammaproteobacteria</taxon>
        <taxon>Oceanospirillales</taxon>
        <taxon>Endozoicomonadaceae</taxon>
        <taxon>Endozoicomonas</taxon>
    </lineage>
</organism>
<sequence length="97" mass="11317">MLFLIICTTFIMGSWKVKELPEGPLLLAWMVPLEQASLPFLKNSLKRFESLQHAIINHIRSSWREFVIWKHWRSGLKGSMPLNLFLLHGPIALFCQN</sequence>
<protein>
    <submittedName>
        <fullName evidence="1">Uncharacterized protein</fullName>
    </submittedName>
</protein>
<name>A0A081NMX9_9GAMM</name>
<dbReference type="EMBL" id="JOKH01000001">
    <property type="protein sequence ID" value="KEQ19802.1"/>
    <property type="molecule type" value="Genomic_DNA"/>
</dbReference>
<accession>A0A081NMX9</accession>